<dbReference type="SUPFAM" id="SSF55811">
    <property type="entry name" value="Nudix"/>
    <property type="match status" value="1"/>
</dbReference>
<gene>
    <name evidence="4" type="ORF">ENU09_01155</name>
    <name evidence="3" type="ORF">ENU14_06005</name>
</gene>
<dbReference type="EMBL" id="DTBE01000034">
    <property type="protein sequence ID" value="HGQ59322.1"/>
    <property type="molecule type" value="Genomic_DNA"/>
</dbReference>
<dbReference type="AlphaFoldDB" id="A0A7C4D7Y4"/>
<name>A0A7C4D7Y4_STAMA</name>
<dbReference type="PANTHER" id="PTHR43736:SF1">
    <property type="entry name" value="DIHYDRONEOPTERIN TRIPHOSPHATE DIPHOSPHATASE"/>
    <property type="match status" value="1"/>
</dbReference>
<dbReference type="PROSITE" id="PS00893">
    <property type="entry name" value="NUDIX_BOX"/>
    <property type="match status" value="1"/>
</dbReference>
<proteinExistence type="predicted"/>
<evidence type="ECO:0000313" key="3">
    <source>
        <dbReference type="EMBL" id="HGM59114.1"/>
    </source>
</evidence>
<keyword evidence="1" id="KW-0378">Hydrolase</keyword>
<dbReference type="InterPro" id="IPR020084">
    <property type="entry name" value="NUDIX_hydrolase_CS"/>
</dbReference>
<dbReference type="InterPro" id="IPR015797">
    <property type="entry name" value="NUDIX_hydrolase-like_dom_sf"/>
</dbReference>
<evidence type="ECO:0000313" key="4">
    <source>
        <dbReference type="EMBL" id="HGQ59322.1"/>
    </source>
</evidence>
<feature type="domain" description="Nudix hydrolase" evidence="2">
    <location>
        <begin position="1"/>
        <end position="132"/>
    </location>
</feature>
<dbReference type="PANTHER" id="PTHR43736">
    <property type="entry name" value="ADP-RIBOSE PYROPHOSPHATASE"/>
    <property type="match status" value="1"/>
</dbReference>
<dbReference type="CDD" id="cd04673">
    <property type="entry name" value="NUDIX_ADPRase"/>
    <property type="match status" value="1"/>
</dbReference>
<protein>
    <submittedName>
        <fullName evidence="3">NUDIX domain-containing protein</fullName>
    </submittedName>
</protein>
<dbReference type="Pfam" id="PF00293">
    <property type="entry name" value="NUDIX"/>
    <property type="match status" value="1"/>
</dbReference>
<sequence length="148" mass="16198">MVVVGVGAVVLHNDSILLVKRSGCPYRGFWSIPGGRVEFGEKLEDAVKRELLEETGVEAEPIGVIYVSEIIPGSCIDCYEHIVIIDFLVKPKTTLIKPSSDALDAGFFKLNDPPKPLSPHAKSLINRLSTMLKTGNLCIIDFHGEPRV</sequence>
<dbReference type="Gene3D" id="3.90.79.10">
    <property type="entry name" value="Nucleoside Triphosphate Pyrophosphohydrolase"/>
    <property type="match status" value="1"/>
</dbReference>
<dbReference type="EMBL" id="DTBJ01000051">
    <property type="protein sequence ID" value="HGM59114.1"/>
    <property type="molecule type" value="Genomic_DNA"/>
</dbReference>
<comment type="caution">
    <text evidence="3">The sequence shown here is derived from an EMBL/GenBank/DDBJ whole genome shotgun (WGS) entry which is preliminary data.</text>
</comment>
<accession>A0A7C4D7Y4</accession>
<evidence type="ECO:0000256" key="1">
    <source>
        <dbReference type="ARBA" id="ARBA00022801"/>
    </source>
</evidence>
<dbReference type="GO" id="GO:0016787">
    <property type="term" value="F:hydrolase activity"/>
    <property type="evidence" value="ECO:0007669"/>
    <property type="project" value="UniProtKB-KW"/>
</dbReference>
<dbReference type="PROSITE" id="PS51462">
    <property type="entry name" value="NUDIX"/>
    <property type="match status" value="1"/>
</dbReference>
<dbReference type="PRINTS" id="PR00502">
    <property type="entry name" value="NUDIXFAMILY"/>
</dbReference>
<dbReference type="InterPro" id="IPR000086">
    <property type="entry name" value="NUDIX_hydrolase_dom"/>
</dbReference>
<evidence type="ECO:0000259" key="2">
    <source>
        <dbReference type="PROSITE" id="PS51462"/>
    </source>
</evidence>
<dbReference type="InterPro" id="IPR020476">
    <property type="entry name" value="Nudix_hydrolase"/>
</dbReference>
<reference evidence="3" key="1">
    <citation type="journal article" date="2020" name="mSystems">
        <title>Genome- and Community-Level Interaction Insights into Carbon Utilization and Element Cycling Functions of Hydrothermarchaeota in Hydrothermal Sediment.</title>
        <authorList>
            <person name="Zhou Z."/>
            <person name="Liu Y."/>
            <person name="Xu W."/>
            <person name="Pan J."/>
            <person name="Luo Z.H."/>
            <person name="Li M."/>
        </authorList>
    </citation>
    <scope>NUCLEOTIDE SEQUENCE [LARGE SCALE GENOMIC DNA]</scope>
    <source>
        <strain evidence="4">SpSt-638</strain>
        <strain evidence="3">SpSt-642</strain>
    </source>
</reference>
<organism evidence="3">
    <name type="scientific">Staphylothermus marinus</name>
    <dbReference type="NCBI Taxonomy" id="2280"/>
    <lineage>
        <taxon>Archaea</taxon>
        <taxon>Thermoproteota</taxon>
        <taxon>Thermoprotei</taxon>
        <taxon>Desulfurococcales</taxon>
        <taxon>Desulfurococcaceae</taxon>
        <taxon>Staphylothermus</taxon>
    </lineage>
</organism>